<feature type="domain" description="Peptidase M24" evidence="1">
    <location>
        <begin position="174"/>
        <end position="381"/>
    </location>
</feature>
<protein>
    <submittedName>
        <fullName evidence="3">M24 family metallopeptidase</fullName>
    </submittedName>
</protein>
<dbReference type="CDD" id="cd01066">
    <property type="entry name" value="APP_MetAP"/>
    <property type="match status" value="1"/>
</dbReference>
<gene>
    <name evidence="3" type="ORF">HND93_09245</name>
</gene>
<dbReference type="InterPro" id="IPR000587">
    <property type="entry name" value="Creatinase_N"/>
</dbReference>
<dbReference type="PANTHER" id="PTHR46112:SF2">
    <property type="entry name" value="XAA-PRO AMINOPEPTIDASE P-RELATED"/>
    <property type="match status" value="1"/>
</dbReference>
<dbReference type="Pfam" id="PF01321">
    <property type="entry name" value="Creatinase_N"/>
    <property type="match status" value="1"/>
</dbReference>
<accession>A0ABX2T9G3</accession>
<dbReference type="SUPFAM" id="SSF55920">
    <property type="entry name" value="Creatinase/aminopeptidase"/>
    <property type="match status" value="1"/>
</dbReference>
<dbReference type="InterPro" id="IPR050659">
    <property type="entry name" value="Peptidase_M24B"/>
</dbReference>
<keyword evidence="4" id="KW-1185">Reference proteome</keyword>
<sequence>MGTGPSRKIELFGRAEFMDRVARTKARMVEQGIDLLLVASPANQFWLTGYDGWSFYTPQMVVVALDEEEPLWFGRKMDSVGARFTVFMGEERIVPYPDEYVASRERHPMQYLAMLLKQRGHGTKRIGVETDDYYYTARWHDILTHDLPDATFVDAFLLVNWCRLTKSEREIHYLMEAGAIGTAAMTAAVEACRTGVRQCDVMAELYRVTIGGTPEIGGTFPCKPPNAMVGELCTAPHLSWTDEVLQPGDLFYIEQGGVRHRYHAPLSRCVYLGTPTQAMLDTTAVIVEGLEAVLDAVKPGVVLEELEAVWRGVIARHGIEKDSRIGYPVGIGYPPTWGELTCSIRKGDRTVMEPGMTFHCIPALWLDQYGLVVSESFVVTEGGAKPFGSVPRVLFARDA</sequence>
<evidence type="ECO:0000259" key="2">
    <source>
        <dbReference type="Pfam" id="PF01321"/>
    </source>
</evidence>
<name>A0ABX2T9G3_9PROT</name>
<dbReference type="Pfam" id="PF00557">
    <property type="entry name" value="Peptidase_M24"/>
    <property type="match status" value="1"/>
</dbReference>
<feature type="domain" description="Creatinase N-terminal" evidence="2">
    <location>
        <begin position="20"/>
        <end position="164"/>
    </location>
</feature>
<dbReference type="PANTHER" id="PTHR46112">
    <property type="entry name" value="AMINOPEPTIDASE"/>
    <property type="match status" value="1"/>
</dbReference>
<dbReference type="Proteomes" id="UP000584642">
    <property type="component" value="Unassembled WGS sequence"/>
</dbReference>
<dbReference type="EMBL" id="JABFDB010000004">
    <property type="protein sequence ID" value="NYZ19897.1"/>
    <property type="molecule type" value="Genomic_DNA"/>
</dbReference>
<dbReference type="Gene3D" id="3.40.350.10">
    <property type="entry name" value="Creatinase/prolidase N-terminal domain"/>
    <property type="match status" value="1"/>
</dbReference>
<evidence type="ECO:0000313" key="3">
    <source>
        <dbReference type="EMBL" id="NYZ19897.1"/>
    </source>
</evidence>
<reference evidence="3 4" key="1">
    <citation type="submission" date="2020-05" db="EMBL/GenBank/DDBJ databases">
        <title>Azospirillum oleiclasticum sp. nov, a nitrogen-fixing and heavy crude oil-emulsifying bacterium isolated from the crude oil of Yumen Oilfield.</title>
        <authorList>
            <person name="Wu D."/>
            <person name="Cai M."/>
            <person name="Zhang X."/>
        </authorList>
    </citation>
    <scope>NUCLEOTIDE SEQUENCE [LARGE SCALE GENOMIC DNA]</scope>
    <source>
        <strain evidence="3 4">ROY-1-1-2</strain>
    </source>
</reference>
<proteinExistence type="predicted"/>
<evidence type="ECO:0000313" key="4">
    <source>
        <dbReference type="Proteomes" id="UP000584642"/>
    </source>
</evidence>
<dbReference type="RefSeq" id="WP_180281655.1">
    <property type="nucleotide sequence ID" value="NZ_JABFDB010000004.1"/>
</dbReference>
<dbReference type="SUPFAM" id="SSF53092">
    <property type="entry name" value="Creatinase/prolidase N-terminal domain"/>
    <property type="match status" value="1"/>
</dbReference>
<dbReference type="InterPro" id="IPR029149">
    <property type="entry name" value="Creatin/AminoP/Spt16_N"/>
</dbReference>
<dbReference type="Gene3D" id="3.90.230.10">
    <property type="entry name" value="Creatinase/methionine aminopeptidase superfamily"/>
    <property type="match status" value="1"/>
</dbReference>
<dbReference type="InterPro" id="IPR036005">
    <property type="entry name" value="Creatinase/aminopeptidase-like"/>
</dbReference>
<comment type="caution">
    <text evidence="3">The sequence shown here is derived from an EMBL/GenBank/DDBJ whole genome shotgun (WGS) entry which is preliminary data.</text>
</comment>
<evidence type="ECO:0000259" key="1">
    <source>
        <dbReference type="Pfam" id="PF00557"/>
    </source>
</evidence>
<organism evidence="3 4">
    <name type="scientific">Azospirillum oleiclasticum</name>
    <dbReference type="NCBI Taxonomy" id="2735135"/>
    <lineage>
        <taxon>Bacteria</taxon>
        <taxon>Pseudomonadati</taxon>
        <taxon>Pseudomonadota</taxon>
        <taxon>Alphaproteobacteria</taxon>
        <taxon>Rhodospirillales</taxon>
        <taxon>Azospirillaceae</taxon>
        <taxon>Azospirillum</taxon>
    </lineage>
</organism>
<dbReference type="InterPro" id="IPR000994">
    <property type="entry name" value="Pept_M24"/>
</dbReference>